<sequence>MLYTSLEDGKVKCHVCNRECIISEGKYGFCRTRQNKNGKLYTLIYGVVSSASVDPIEKKPLYHFMPRSTSYSLGTVGCNFRCKNCQNYTISQMRIDEVNTVEILPEDALNRALSSGCRSISFTYNEPAIWFEYTYDTAKLAHEAGIATVYVTNGYISEKALRMIAPYLDAFSVDIKSFRDGFYKEICSAKLAPVLRSAKLARELGMHVEVVNLIIPTLNDSLEEIRELVQWVRDNLGDYTPMHFTRFYPYYKLDKLPSTPLRTLEDAYSVAKEEAMKYVYIGNVPGTEKDNTYCPNCGELLIRRYGFDVTCDGLTSDNRCRKCNTEIEIRR</sequence>
<dbReference type="EMBL" id="CAJHIR010000039">
    <property type="protein sequence ID" value="CAD6494138.1"/>
    <property type="molecule type" value="Genomic_DNA"/>
</dbReference>
<evidence type="ECO:0000256" key="6">
    <source>
        <dbReference type="PIRSR" id="PIRSR004869-50"/>
    </source>
</evidence>
<dbReference type="PANTHER" id="PTHR30352">
    <property type="entry name" value="PYRUVATE FORMATE-LYASE-ACTIVATING ENZYME"/>
    <property type="match status" value="1"/>
</dbReference>
<evidence type="ECO:0000256" key="5">
    <source>
        <dbReference type="ARBA" id="ARBA00023014"/>
    </source>
</evidence>
<keyword evidence="4 6" id="KW-0408">Iron</keyword>
<dbReference type="SFLD" id="SFLDG01101">
    <property type="entry name" value="Uncharacterised_Radical_SAM_Su"/>
    <property type="match status" value="1"/>
</dbReference>
<keyword evidence="3 6" id="KW-0479">Metal-binding</keyword>
<dbReference type="GO" id="GO:0046872">
    <property type="term" value="F:metal ion binding"/>
    <property type="evidence" value="ECO:0007669"/>
    <property type="project" value="UniProtKB-KW"/>
</dbReference>
<evidence type="ECO:0000313" key="8">
    <source>
        <dbReference type="EMBL" id="CAD6494138.1"/>
    </source>
</evidence>
<name>A0A811TEH5_9EURY</name>
<dbReference type="InterPro" id="IPR007197">
    <property type="entry name" value="rSAM"/>
</dbReference>
<dbReference type="PIRSF" id="PIRSF004869">
    <property type="entry name" value="PflX_prd"/>
    <property type="match status" value="1"/>
</dbReference>
<dbReference type="InterPro" id="IPR013785">
    <property type="entry name" value="Aldolase_TIM"/>
</dbReference>
<evidence type="ECO:0000256" key="3">
    <source>
        <dbReference type="ARBA" id="ARBA00022723"/>
    </source>
</evidence>
<dbReference type="GO" id="GO:0051539">
    <property type="term" value="F:4 iron, 4 sulfur cluster binding"/>
    <property type="evidence" value="ECO:0007669"/>
    <property type="project" value="UniProtKB-KW"/>
</dbReference>
<evidence type="ECO:0000259" key="7">
    <source>
        <dbReference type="PROSITE" id="PS51918"/>
    </source>
</evidence>
<feature type="binding site" evidence="6">
    <location>
        <position position="85"/>
    </location>
    <ligand>
        <name>[4Fe-4S] cluster</name>
        <dbReference type="ChEBI" id="CHEBI:49883"/>
        <note>4Fe-4S-S-AdoMet</note>
    </ligand>
</feature>
<evidence type="ECO:0000256" key="1">
    <source>
        <dbReference type="ARBA" id="ARBA00022485"/>
    </source>
</evidence>
<dbReference type="InterPro" id="IPR058240">
    <property type="entry name" value="rSAM_sf"/>
</dbReference>
<dbReference type="SFLD" id="SFLDS00029">
    <property type="entry name" value="Radical_SAM"/>
    <property type="match status" value="1"/>
</dbReference>
<dbReference type="PROSITE" id="PS51918">
    <property type="entry name" value="RADICAL_SAM"/>
    <property type="match status" value="1"/>
</dbReference>
<keyword evidence="2 6" id="KW-0949">S-adenosyl-L-methionine</keyword>
<accession>A0A811TEH5</accession>
<proteinExistence type="predicted"/>
<dbReference type="InterPro" id="IPR034457">
    <property type="entry name" value="Organic_radical-activating"/>
</dbReference>
<organism evidence="8 9">
    <name type="scientific">Candidatus Argoarchaeum ethanivorans</name>
    <dbReference type="NCBI Taxonomy" id="2608793"/>
    <lineage>
        <taxon>Archaea</taxon>
        <taxon>Methanobacteriati</taxon>
        <taxon>Methanobacteriota</taxon>
        <taxon>Stenosarchaea group</taxon>
        <taxon>Methanomicrobia</taxon>
        <taxon>Methanosarcinales</taxon>
        <taxon>Methanosarcinales incertae sedis</taxon>
        <taxon>GOM Arc I cluster</taxon>
        <taxon>Candidatus Argoarchaeum</taxon>
    </lineage>
</organism>
<dbReference type="InterPro" id="IPR016431">
    <property type="entry name" value="Pyrv-formate_lyase-activ_prd"/>
</dbReference>
<dbReference type="Proteomes" id="UP000612009">
    <property type="component" value="Unassembled WGS sequence"/>
</dbReference>
<dbReference type="SUPFAM" id="SSF102114">
    <property type="entry name" value="Radical SAM enzymes"/>
    <property type="match status" value="1"/>
</dbReference>
<feature type="binding site" evidence="6">
    <location>
        <position position="82"/>
    </location>
    <ligand>
        <name>[4Fe-4S] cluster</name>
        <dbReference type="ChEBI" id="CHEBI:49883"/>
        <note>4Fe-4S-S-AdoMet</note>
    </ligand>
</feature>
<protein>
    <submittedName>
        <fullName evidence="8">Radical SAM superfamily protein</fullName>
    </submittedName>
</protein>
<gene>
    <name evidence="8" type="ORF">LAKADJCE_00664</name>
</gene>
<dbReference type="Pfam" id="PF04055">
    <property type="entry name" value="Radical_SAM"/>
    <property type="match status" value="1"/>
</dbReference>
<evidence type="ECO:0000256" key="4">
    <source>
        <dbReference type="ARBA" id="ARBA00023004"/>
    </source>
</evidence>
<dbReference type="NCBIfam" id="TIGR04337">
    <property type="entry name" value="AmmeMemoSam_rS"/>
    <property type="match status" value="1"/>
</dbReference>
<reference evidence="8" key="1">
    <citation type="submission" date="2020-10" db="EMBL/GenBank/DDBJ databases">
        <authorList>
            <person name="Hahn C.J."/>
            <person name="Laso-Perez R."/>
            <person name="Vulcano F."/>
            <person name="Vaziourakis K.-M."/>
            <person name="Stokke R."/>
            <person name="Steen I.H."/>
            <person name="Teske A."/>
            <person name="Boetius A."/>
            <person name="Liebeke M."/>
            <person name="Amann R."/>
            <person name="Knittel K."/>
        </authorList>
    </citation>
    <scope>NUCLEOTIDE SEQUENCE</scope>
    <source>
        <strain evidence="8">Gfbio:e3339647-f889-4370-9287-4fb5cb688e4c:AG392J18_GoMArc1</strain>
    </source>
</reference>
<comment type="cofactor">
    <cofactor evidence="6">
        <name>[4Fe-4S] cluster</name>
        <dbReference type="ChEBI" id="CHEBI:49883"/>
    </cofactor>
    <text evidence="6">Binds 1 [4Fe-4S] cluster. The cluster is coordinated with 3 cysteines and an exchangeable S-adenosyl-L-methionine.</text>
</comment>
<dbReference type="PANTHER" id="PTHR30352:SF5">
    <property type="entry name" value="PYRUVATE FORMATE-LYASE 1-ACTIVATING ENZYME"/>
    <property type="match status" value="1"/>
</dbReference>
<dbReference type="AlphaFoldDB" id="A0A811TEH5"/>
<feature type="binding site" evidence="6">
    <location>
        <position position="78"/>
    </location>
    <ligand>
        <name>[4Fe-4S] cluster</name>
        <dbReference type="ChEBI" id="CHEBI:49883"/>
        <note>4Fe-4S-S-AdoMet</note>
    </ligand>
</feature>
<comment type="caution">
    <text evidence="8">The sequence shown here is derived from an EMBL/GenBank/DDBJ whole genome shotgun (WGS) entry which is preliminary data.</text>
</comment>
<evidence type="ECO:0000313" key="9">
    <source>
        <dbReference type="Proteomes" id="UP000612009"/>
    </source>
</evidence>
<evidence type="ECO:0000256" key="2">
    <source>
        <dbReference type="ARBA" id="ARBA00022691"/>
    </source>
</evidence>
<dbReference type="InterPro" id="IPR027596">
    <property type="entry name" value="AmmeMemoSam_rS"/>
</dbReference>
<dbReference type="CDD" id="cd01335">
    <property type="entry name" value="Radical_SAM"/>
    <property type="match status" value="1"/>
</dbReference>
<dbReference type="GO" id="GO:0003824">
    <property type="term" value="F:catalytic activity"/>
    <property type="evidence" value="ECO:0007669"/>
    <property type="project" value="InterPro"/>
</dbReference>
<keyword evidence="5 6" id="KW-0411">Iron-sulfur</keyword>
<keyword evidence="1" id="KW-0004">4Fe-4S</keyword>
<feature type="domain" description="Radical SAM core" evidence="7">
    <location>
        <begin position="63"/>
        <end position="277"/>
    </location>
</feature>
<dbReference type="Gene3D" id="3.20.20.70">
    <property type="entry name" value="Aldolase class I"/>
    <property type="match status" value="1"/>
</dbReference>